<dbReference type="OrthoDB" id="2662502at2759"/>
<dbReference type="STRING" id="2316362.A0A4V1Q2C8"/>
<accession>A0A4V1Q2C8</accession>
<gene>
    <name evidence="2" type="ORF">EST38_g11214</name>
</gene>
<organism evidence="2 3">
    <name type="scientific">Candolleomyces aberdarensis</name>
    <dbReference type="NCBI Taxonomy" id="2316362"/>
    <lineage>
        <taxon>Eukaryota</taxon>
        <taxon>Fungi</taxon>
        <taxon>Dikarya</taxon>
        <taxon>Basidiomycota</taxon>
        <taxon>Agaricomycotina</taxon>
        <taxon>Agaricomycetes</taxon>
        <taxon>Agaricomycetidae</taxon>
        <taxon>Agaricales</taxon>
        <taxon>Agaricineae</taxon>
        <taxon>Psathyrellaceae</taxon>
        <taxon>Candolleomyces</taxon>
    </lineage>
</organism>
<evidence type="ECO:0000313" key="3">
    <source>
        <dbReference type="Proteomes" id="UP000290288"/>
    </source>
</evidence>
<evidence type="ECO:0000256" key="1">
    <source>
        <dbReference type="SAM" id="MobiDB-lite"/>
    </source>
</evidence>
<dbReference type="Pfam" id="PF20414">
    <property type="entry name" value="DUF6698"/>
    <property type="match status" value="1"/>
</dbReference>
<dbReference type="InterPro" id="IPR046521">
    <property type="entry name" value="DUF6698"/>
</dbReference>
<feature type="region of interest" description="Disordered" evidence="1">
    <location>
        <begin position="140"/>
        <end position="170"/>
    </location>
</feature>
<comment type="caution">
    <text evidence="2">The sequence shown here is derived from an EMBL/GenBank/DDBJ whole genome shotgun (WGS) entry which is preliminary data.</text>
</comment>
<name>A0A4V1Q2C8_9AGAR</name>
<proteinExistence type="predicted"/>
<dbReference type="Proteomes" id="UP000290288">
    <property type="component" value="Unassembled WGS sequence"/>
</dbReference>
<evidence type="ECO:0000313" key="2">
    <source>
        <dbReference type="EMBL" id="RXW14638.1"/>
    </source>
</evidence>
<keyword evidence="3" id="KW-1185">Reference proteome</keyword>
<dbReference type="EMBL" id="SDEE01000669">
    <property type="protein sequence ID" value="RXW14638.1"/>
    <property type="molecule type" value="Genomic_DNA"/>
</dbReference>
<protein>
    <submittedName>
        <fullName evidence="2">Uncharacterized protein</fullName>
    </submittedName>
</protein>
<sequence length="278" mass="31377">MCTNRRKRANDFINVTDRTIYKFLDKVDGLADSPEESKAWLKTLQKDPVIDSESRENRGLKHDLCGLLLCPIELDWDDEEVCNKVRNYKEGFELGPTARALYANFTGDPKNLDAGYLKSKLLLKLYKFIFTSPSSAKSVSLEESGDENAEPPSASKRCRTSQSSSRAPGKKDVATMLNMNNKVTPRSIAYAAVQLLFALSSAERWGAEHEGLDFYDTYYHVVDHFEGDHNNGSSKLLKWWDSQVFLQAKRSNTGGARRARKLIEEQRAARSRASQLPS</sequence>
<dbReference type="AlphaFoldDB" id="A0A4V1Q2C8"/>
<reference evidence="2 3" key="1">
    <citation type="submission" date="2019-01" db="EMBL/GenBank/DDBJ databases">
        <title>Draft genome sequence of Psathyrella aberdarensis IHI B618.</title>
        <authorList>
            <person name="Buettner E."/>
            <person name="Kellner H."/>
        </authorList>
    </citation>
    <scope>NUCLEOTIDE SEQUENCE [LARGE SCALE GENOMIC DNA]</scope>
    <source>
        <strain evidence="2 3">IHI B618</strain>
    </source>
</reference>